<feature type="domain" description="Fe/B12 periplasmic-binding" evidence="1">
    <location>
        <begin position="39"/>
        <end position="342"/>
    </location>
</feature>
<evidence type="ECO:0000313" key="2">
    <source>
        <dbReference type="EMBL" id="MFC5420936.1"/>
    </source>
</evidence>
<dbReference type="PANTHER" id="PTHR30535">
    <property type="entry name" value="VITAMIN B12-BINDING PROTEIN"/>
    <property type="match status" value="1"/>
</dbReference>
<protein>
    <submittedName>
        <fullName evidence="2">ABC transporter substrate-binding protein</fullName>
    </submittedName>
</protein>
<dbReference type="InterPro" id="IPR050902">
    <property type="entry name" value="ABC_Transporter_SBP"/>
</dbReference>
<evidence type="ECO:0000259" key="1">
    <source>
        <dbReference type="PROSITE" id="PS50983"/>
    </source>
</evidence>
<dbReference type="EMBL" id="JBHSLW010000023">
    <property type="protein sequence ID" value="MFC5420936.1"/>
    <property type="molecule type" value="Genomic_DNA"/>
</dbReference>
<dbReference type="Pfam" id="PF01497">
    <property type="entry name" value="Peripla_BP_2"/>
    <property type="match status" value="1"/>
</dbReference>
<proteinExistence type="predicted"/>
<accession>A0ABW0IV30</accession>
<dbReference type="SUPFAM" id="SSF53807">
    <property type="entry name" value="Helical backbone' metal receptor"/>
    <property type="match status" value="1"/>
</dbReference>
<reference evidence="3" key="1">
    <citation type="journal article" date="2019" name="Int. J. Syst. Evol. Microbiol.">
        <title>The Global Catalogue of Microorganisms (GCM) 10K type strain sequencing project: providing services to taxonomists for standard genome sequencing and annotation.</title>
        <authorList>
            <consortium name="The Broad Institute Genomics Platform"/>
            <consortium name="The Broad Institute Genome Sequencing Center for Infectious Disease"/>
            <person name="Wu L."/>
            <person name="Ma J."/>
        </authorList>
    </citation>
    <scope>NUCLEOTIDE SEQUENCE [LARGE SCALE GENOMIC DNA]</scope>
    <source>
        <strain evidence="3">NCAIM B.01391</strain>
    </source>
</reference>
<organism evidence="2 3">
    <name type="scientific">Bosea eneae</name>
    <dbReference type="NCBI Taxonomy" id="151454"/>
    <lineage>
        <taxon>Bacteria</taxon>
        <taxon>Pseudomonadati</taxon>
        <taxon>Pseudomonadota</taxon>
        <taxon>Alphaproteobacteria</taxon>
        <taxon>Hyphomicrobiales</taxon>
        <taxon>Boseaceae</taxon>
        <taxon>Bosea</taxon>
    </lineage>
</organism>
<sequence length="369" mass="39718">MLRALLSGLVLFAAVAVTEAREVTDLAGRTVTVPDTVERIIIGEGRYVPALAILDRDDPVGRVVGMMGDYEAVDPASYARYRERFPKIAGIARIGRAAKESFSLEKAIALRPQVAIFGLGGHGPDTRSGEVIAALEKTGTAIVFIDFRSDPLVNTPKSLELLGQVLGREKEAAEFLAAWRKALKEVEDRLKQAKPAPVGVFVESRVGLDVSCCETMTRGMIGRFVTAAGGFNVAEAMVPGEAGTVSLEWLLAHPPQVYVGTAIGGTASAESKPWLALGAGVSTEVAQASLKRSMARTGISQLEAVRLGRAHAVWHHFYNSPFNVAAVQAFAKWLHPALFADLDPEGLLHQLHQRFQPFPIDGVYWTSLP</sequence>
<gene>
    <name evidence="2" type="ORF">ACFPOB_15370</name>
</gene>
<dbReference type="PROSITE" id="PS50983">
    <property type="entry name" value="FE_B12_PBP"/>
    <property type="match status" value="1"/>
</dbReference>
<keyword evidence="3" id="KW-1185">Reference proteome</keyword>
<dbReference type="RefSeq" id="WP_377799293.1">
    <property type="nucleotide sequence ID" value="NZ_JBHSLW010000023.1"/>
</dbReference>
<dbReference type="PANTHER" id="PTHR30535:SF34">
    <property type="entry name" value="MOLYBDATE-BINDING PROTEIN MOLA"/>
    <property type="match status" value="1"/>
</dbReference>
<dbReference type="InterPro" id="IPR002491">
    <property type="entry name" value="ABC_transptr_periplasmic_BD"/>
</dbReference>
<dbReference type="Proteomes" id="UP001596053">
    <property type="component" value="Unassembled WGS sequence"/>
</dbReference>
<comment type="caution">
    <text evidence="2">The sequence shown here is derived from an EMBL/GenBank/DDBJ whole genome shotgun (WGS) entry which is preliminary data.</text>
</comment>
<dbReference type="Gene3D" id="3.40.50.1980">
    <property type="entry name" value="Nitrogenase molybdenum iron protein domain"/>
    <property type="match status" value="2"/>
</dbReference>
<evidence type="ECO:0000313" key="3">
    <source>
        <dbReference type="Proteomes" id="UP001596053"/>
    </source>
</evidence>
<name>A0ABW0IV30_9HYPH</name>